<name>A0A6P1T358_9RHOB</name>
<dbReference type="PANTHER" id="PTHR34301:SF8">
    <property type="entry name" value="ATPASE DOMAIN-CONTAINING PROTEIN"/>
    <property type="match status" value="1"/>
</dbReference>
<evidence type="ECO:0000313" key="2">
    <source>
        <dbReference type="EMBL" id="QHQ36191.1"/>
    </source>
</evidence>
<protein>
    <submittedName>
        <fullName evidence="2">AAA family ATPase</fullName>
    </submittedName>
</protein>
<evidence type="ECO:0000259" key="1">
    <source>
        <dbReference type="Pfam" id="PF13191"/>
    </source>
</evidence>
<dbReference type="Proteomes" id="UP000464495">
    <property type="component" value="Chromosome"/>
</dbReference>
<gene>
    <name evidence="2" type="ORF">GO499_13945</name>
</gene>
<sequence length="402" mass="43675">MDPRKNPFNPGAGIPPTAFVGRADVLEVAEIAFDRTREGLFARDMLLLGLRGVGKTVLLNKLHALAKSKELETIKFEVPDTSGDNLARLLVPAANTVLRRLDRMAAAEETLHRAGALLRNFAAIFKVKYEGFTFGASTPEIGADTGDLVADLPEILLALAAAAQRRKTGVVLFLDEVQYLSKAELSALTHACHEVAQTAAPFLFIGAGLPQLAALSGEAKSYAERLFSYMDVRALDHTATARALREAAKTQKADFTSEATDLIFERTKGYPYFVQTWGKFAWDEAAASPIDAETVGKADLDALAHLDQSFFRVRFDRSSDYAKTYLRALAELGPGPHASGKVAEVLGTKSSQVAAVRAGLIDAGMIFSPAHGQTQFTVPLFDDFMRRAMPELKPYTPSRRKS</sequence>
<dbReference type="Gene3D" id="3.40.50.300">
    <property type="entry name" value="P-loop containing nucleotide triphosphate hydrolases"/>
    <property type="match status" value="1"/>
</dbReference>
<dbReference type="RefSeq" id="WP_161862740.1">
    <property type="nucleotide sequence ID" value="NZ_CP046620.1"/>
</dbReference>
<organism evidence="2 3">
    <name type="scientific">Algicella marina</name>
    <dbReference type="NCBI Taxonomy" id="2683284"/>
    <lineage>
        <taxon>Bacteria</taxon>
        <taxon>Pseudomonadati</taxon>
        <taxon>Pseudomonadota</taxon>
        <taxon>Alphaproteobacteria</taxon>
        <taxon>Rhodobacterales</taxon>
        <taxon>Paracoccaceae</taxon>
        <taxon>Algicella</taxon>
    </lineage>
</organism>
<keyword evidence="3" id="KW-1185">Reference proteome</keyword>
<dbReference type="PANTHER" id="PTHR34301">
    <property type="entry name" value="DNA-BINDING PROTEIN-RELATED"/>
    <property type="match status" value="1"/>
</dbReference>
<accession>A0A6P1T358</accession>
<dbReference type="AlphaFoldDB" id="A0A6P1T358"/>
<reference evidence="2 3" key="1">
    <citation type="submission" date="2019-12" db="EMBL/GenBank/DDBJ databases">
        <title>Complete genome sequence of Algicella marina strain 9Alg 56(T) isolated from the red alga Tichocarpus crinitus.</title>
        <authorList>
            <person name="Kim S.-G."/>
            <person name="Nedashkovskaya O.I."/>
        </authorList>
    </citation>
    <scope>NUCLEOTIDE SEQUENCE [LARGE SCALE GENOMIC DNA]</scope>
    <source>
        <strain evidence="2 3">9Alg 56</strain>
    </source>
</reference>
<dbReference type="InterPro" id="IPR041664">
    <property type="entry name" value="AAA_16"/>
</dbReference>
<proteinExistence type="predicted"/>
<dbReference type="SUPFAM" id="SSF52540">
    <property type="entry name" value="P-loop containing nucleoside triphosphate hydrolases"/>
    <property type="match status" value="1"/>
</dbReference>
<feature type="domain" description="Orc1-like AAA ATPase" evidence="1">
    <location>
        <begin position="19"/>
        <end position="205"/>
    </location>
</feature>
<dbReference type="Pfam" id="PF13191">
    <property type="entry name" value="AAA_16"/>
    <property type="match status" value="1"/>
</dbReference>
<dbReference type="KEGG" id="amaq:GO499_13945"/>
<dbReference type="EMBL" id="CP046620">
    <property type="protein sequence ID" value="QHQ36191.1"/>
    <property type="molecule type" value="Genomic_DNA"/>
</dbReference>
<dbReference type="InterPro" id="IPR027417">
    <property type="entry name" value="P-loop_NTPase"/>
</dbReference>
<evidence type="ECO:0000313" key="3">
    <source>
        <dbReference type="Proteomes" id="UP000464495"/>
    </source>
</evidence>